<dbReference type="GO" id="GO:0004664">
    <property type="term" value="F:prephenate dehydratase activity"/>
    <property type="evidence" value="ECO:0007669"/>
    <property type="project" value="UniProtKB-EC"/>
</dbReference>
<evidence type="ECO:0000313" key="25">
    <source>
        <dbReference type="EMBL" id="RHF87805.1"/>
    </source>
</evidence>
<organism evidence="23 27">
    <name type="scientific">Eubacterium ventriosum</name>
    <dbReference type="NCBI Taxonomy" id="39496"/>
    <lineage>
        <taxon>Bacteria</taxon>
        <taxon>Bacillati</taxon>
        <taxon>Bacillota</taxon>
        <taxon>Clostridia</taxon>
        <taxon>Eubacteriales</taxon>
        <taxon>Eubacteriaceae</taxon>
        <taxon>Eubacterium</taxon>
    </lineage>
</organism>
<dbReference type="GO" id="GO:0046417">
    <property type="term" value="P:chorismate metabolic process"/>
    <property type="evidence" value="ECO:0007669"/>
    <property type="project" value="InterPro"/>
</dbReference>
<dbReference type="EMBL" id="QSFO01000018">
    <property type="protein sequence ID" value="RHA52162.1"/>
    <property type="molecule type" value="Genomic_DNA"/>
</dbReference>
<dbReference type="SUPFAM" id="SSF53850">
    <property type="entry name" value="Periplasmic binding protein-like II"/>
    <property type="match status" value="1"/>
</dbReference>
<dbReference type="GO" id="GO:0004106">
    <property type="term" value="F:chorismate mutase activity"/>
    <property type="evidence" value="ECO:0007669"/>
    <property type="project" value="UniProtKB-EC"/>
</dbReference>
<evidence type="ECO:0000256" key="17">
    <source>
        <dbReference type="ARBA" id="ARBA00031520"/>
    </source>
</evidence>
<dbReference type="InterPro" id="IPR008242">
    <property type="entry name" value="Chor_mutase/pphenate_deHydtase"/>
</dbReference>
<dbReference type="PROSITE" id="PS51168">
    <property type="entry name" value="CHORISMATE_MUT_2"/>
    <property type="match status" value="1"/>
</dbReference>
<evidence type="ECO:0000313" key="27">
    <source>
        <dbReference type="Proteomes" id="UP000284779"/>
    </source>
</evidence>
<dbReference type="EMBL" id="QRHR01000011">
    <property type="protein sequence ID" value="RHF87805.1"/>
    <property type="molecule type" value="Genomic_DNA"/>
</dbReference>
<feature type="domain" description="Chorismate mutase" evidence="20">
    <location>
        <begin position="1"/>
        <end position="88"/>
    </location>
</feature>
<comment type="subcellular location">
    <subcellularLocation>
        <location evidence="3">Cytoplasm</location>
    </subcellularLocation>
</comment>
<evidence type="ECO:0000256" key="18">
    <source>
        <dbReference type="ARBA" id="ARBA00047848"/>
    </source>
</evidence>
<dbReference type="NCBIfam" id="TIGR01805">
    <property type="entry name" value="CM_mono_grmpos"/>
    <property type="match status" value="1"/>
</dbReference>
<keyword evidence="11" id="KW-0057">Aromatic amino acid biosynthesis</keyword>
<dbReference type="Gene3D" id="3.30.70.260">
    <property type="match status" value="1"/>
</dbReference>
<comment type="catalytic activity">
    <reaction evidence="18">
        <text>prephenate + H(+) = 3-phenylpyruvate + CO2 + H2O</text>
        <dbReference type="Rhea" id="RHEA:21648"/>
        <dbReference type="ChEBI" id="CHEBI:15377"/>
        <dbReference type="ChEBI" id="CHEBI:15378"/>
        <dbReference type="ChEBI" id="CHEBI:16526"/>
        <dbReference type="ChEBI" id="CHEBI:18005"/>
        <dbReference type="ChEBI" id="CHEBI:29934"/>
        <dbReference type="EC" id="4.2.1.51"/>
    </reaction>
</comment>
<keyword evidence="15" id="KW-0511">Multifunctional enzyme</keyword>
<dbReference type="Pfam" id="PF01817">
    <property type="entry name" value="CM_2"/>
    <property type="match status" value="1"/>
</dbReference>
<keyword evidence="14" id="KW-0456">Lyase</keyword>
<dbReference type="PROSITE" id="PS50818">
    <property type="entry name" value="INTEIN_C_TER"/>
    <property type="match status" value="1"/>
</dbReference>
<evidence type="ECO:0000256" key="2">
    <source>
        <dbReference type="ARBA" id="ARBA00002364"/>
    </source>
</evidence>
<evidence type="ECO:0000313" key="28">
    <source>
        <dbReference type="Proteomes" id="UP000286186"/>
    </source>
</evidence>
<dbReference type="EMBL" id="QSFD01000005">
    <property type="protein sequence ID" value="RHA18632.1"/>
    <property type="molecule type" value="Genomic_DNA"/>
</dbReference>
<feature type="domain" description="Prephenate dehydratase" evidence="21">
    <location>
        <begin position="111"/>
        <end position="287"/>
    </location>
</feature>
<feature type="domain" description="ACT" evidence="22">
    <location>
        <begin position="299"/>
        <end position="375"/>
    </location>
</feature>
<evidence type="ECO:0000256" key="7">
    <source>
        <dbReference type="ARBA" id="ARBA00014401"/>
    </source>
</evidence>
<dbReference type="InterPro" id="IPR001086">
    <property type="entry name" value="Preph_deHydtase"/>
</dbReference>
<dbReference type="UniPathway" id="UPA00120">
    <property type="reaction ID" value="UER00203"/>
</dbReference>
<dbReference type="Proteomes" id="UP000284598">
    <property type="component" value="Unassembled WGS sequence"/>
</dbReference>
<comment type="caution">
    <text evidence="23">The sequence shown here is derived from an EMBL/GenBank/DDBJ whole genome shotgun (WGS) entry which is preliminary data.</text>
</comment>
<evidence type="ECO:0000259" key="20">
    <source>
        <dbReference type="PROSITE" id="PS51168"/>
    </source>
</evidence>
<evidence type="ECO:0000256" key="4">
    <source>
        <dbReference type="ARBA" id="ARBA00004741"/>
    </source>
</evidence>
<dbReference type="PIRSF" id="PIRSF001500">
    <property type="entry name" value="Chor_mut_pdt_Ppr"/>
    <property type="match status" value="1"/>
</dbReference>
<keyword evidence="10" id="KW-0028">Amino-acid biosynthesis</keyword>
<dbReference type="CDD" id="cd04905">
    <property type="entry name" value="ACT_CM-PDT"/>
    <property type="match status" value="1"/>
</dbReference>
<evidence type="ECO:0000313" key="23">
    <source>
        <dbReference type="EMBL" id="RHA18632.1"/>
    </source>
</evidence>
<evidence type="ECO:0000256" key="19">
    <source>
        <dbReference type="PIRSR" id="PIRSR001500-2"/>
    </source>
</evidence>
<dbReference type="InterPro" id="IPR002912">
    <property type="entry name" value="ACT_dom"/>
</dbReference>
<evidence type="ECO:0000256" key="12">
    <source>
        <dbReference type="ARBA" id="ARBA00023222"/>
    </source>
</evidence>
<evidence type="ECO:0000256" key="10">
    <source>
        <dbReference type="ARBA" id="ARBA00022605"/>
    </source>
</evidence>
<evidence type="ECO:0000256" key="8">
    <source>
        <dbReference type="ARBA" id="ARBA00021872"/>
    </source>
</evidence>
<dbReference type="InterPro" id="IPR036263">
    <property type="entry name" value="Chorismate_II_sf"/>
</dbReference>
<proteinExistence type="predicted"/>
<evidence type="ECO:0000256" key="6">
    <source>
        <dbReference type="ARBA" id="ARBA00013147"/>
    </source>
</evidence>
<dbReference type="EC" id="4.2.1.51" evidence="6"/>
<evidence type="ECO:0000256" key="15">
    <source>
        <dbReference type="ARBA" id="ARBA00023268"/>
    </source>
</evidence>
<dbReference type="AlphaFoldDB" id="A0A413R8Q7"/>
<dbReference type="Gene3D" id="3.40.190.10">
    <property type="entry name" value="Periplasmic binding protein-like II"/>
    <property type="match status" value="2"/>
</dbReference>
<comment type="pathway">
    <text evidence="4">Amino-acid biosynthesis; L-phenylalanine biosynthesis; phenylpyruvate from prephenate: step 1/1.</text>
</comment>
<feature type="site" description="Essential for prephenate dehydratase activity" evidence="19">
    <location>
        <position position="280"/>
    </location>
</feature>
<dbReference type="InterPro" id="IPR011279">
    <property type="entry name" value="Chorismate_mutase_GmP"/>
</dbReference>
<evidence type="ECO:0000313" key="24">
    <source>
        <dbReference type="EMBL" id="RHA52162.1"/>
    </source>
</evidence>
<reference evidence="26 27" key="1">
    <citation type="submission" date="2018-08" db="EMBL/GenBank/DDBJ databases">
        <title>A genome reference for cultivated species of the human gut microbiota.</title>
        <authorList>
            <person name="Zou Y."/>
            <person name="Xue W."/>
            <person name="Luo G."/>
        </authorList>
    </citation>
    <scope>NUCLEOTIDE SEQUENCE [LARGE SCALE GENOMIC DNA]</scope>
    <source>
        <strain evidence="25 28">AM23-22</strain>
        <strain evidence="24 26">AM43-2</strain>
        <strain evidence="23 27">AM44-11BH</strain>
    </source>
</reference>
<dbReference type="SMART" id="SM00830">
    <property type="entry name" value="CM_2"/>
    <property type="match status" value="1"/>
</dbReference>
<dbReference type="UniPathway" id="UPA00121">
    <property type="reaction ID" value="UER00345"/>
</dbReference>
<dbReference type="PROSITE" id="PS51671">
    <property type="entry name" value="ACT"/>
    <property type="match status" value="1"/>
</dbReference>
<dbReference type="Pfam" id="PF00800">
    <property type="entry name" value="PDT"/>
    <property type="match status" value="1"/>
</dbReference>
<evidence type="ECO:0000256" key="13">
    <source>
        <dbReference type="ARBA" id="ARBA00023235"/>
    </source>
</evidence>
<protein>
    <recommendedName>
        <fullName evidence="7">Bifunctional chorismate mutase/prephenate dehydratase</fullName>
        <ecNumber evidence="6">4.2.1.51</ecNumber>
    </recommendedName>
    <alternativeName>
        <fullName evidence="17">Chorismate mutase-prephenate dehydratase</fullName>
    </alternativeName>
    <alternativeName>
        <fullName evidence="8">Prephenate dehydratase</fullName>
    </alternativeName>
    <alternativeName>
        <fullName evidence="16">p-protein</fullName>
    </alternativeName>
</protein>
<dbReference type="InterPro" id="IPR036979">
    <property type="entry name" value="CM_dom_sf"/>
</dbReference>
<accession>A0A413R8Q7</accession>
<dbReference type="PROSITE" id="PS51171">
    <property type="entry name" value="PREPHENATE_DEHYDR_3"/>
    <property type="match status" value="1"/>
</dbReference>
<evidence type="ECO:0000256" key="9">
    <source>
        <dbReference type="ARBA" id="ARBA00022490"/>
    </source>
</evidence>
<evidence type="ECO:0000256" key="1">
    <source>
        <dbReference type="ARBA" id="ARBA00000824"/>
    </source>
</evidence>
<evidence type="ECO:0000313" key="26">
    <source>
        <dbReference type="Proteomes" id="UP000284598"/>
    </source>
</evidence>
<dbReference type="Gene3D" id="1.20.59.10">
    <property type="entry name" value="Chorismate mutase"/>
    <property type="match status" value="1"/>
</dbReference>
<dbReference type="GO" id="GO:0009094">
    <property type="term" value="P:L-phenylalanine biosynthetic process"/>
    <property type="evidence" value="ECO:0007669"/>
    <property type="project" value="UniProtKB-UniPathway"/>
</dbReference>
<evidence type="ECO:0000256" key="3">
    <source>
        <dbReference type="ARBA" id="ARBA00004496"/>
    </source>
</evidence>
<evidence type="ECO:0000256" key="16">
    <source>
        <dbReference type="ARBA" id="ARBA00031175"/>
    </source>
</evidence>
<dbReference type="CDD" id="cd13631">
    <property type="entry name" value="PBP2_Ct-PDT_like"/>
    <property type="match status" value="1"/>
</dbReference>
<comment type="catalytic activity">
    <reaction evidence="1">
        <text>chorismate = prephenate</text>
        <dbReference type="Rhea" id="RHEA:13897"/>
        <dbReference type="ChEBI" id="CHEBI:29748"/>
        <dbReference type="ChEBI" id="CHEBI:29934"/>
        <dbReference type="EC" id="5.4.99.5"/>
    </reaction>
</comment>
<keyword evidence="27" id="KW-1185">Reference proteome</keyword>
<sequence>MKDLLESRKEIDEIDDSIIRLFEKRMEVCKNVAEYKLRTGKPVLDRQRELDKIATLKTKASDDFYAHGVEELFEQIMAMSRKMQYKLLNEEGVNNDIGFDIVDKLPTEDATVVYQGIPGAYSQQAATEYFGDKVNYVNVTTFREAMKYVRDGKADYAVLPFENSSAGIVTDVYDLLVEFQNYIVDTFDVKIEHCLCGISGATIDDIKDVYSHPQAFMQSNKFIEEHGWGKVNLANTAISARYISEQSDKSRGCIASENAANIYGLNILHKGINFNDSNTTQFIIISRQRVARRDAGLICISFEMPHASGTLYQMLSHIIYNDLNMTRIQSRPVPDKNWEYRFYVEFEGRANQPGVVNALSGINAEALNMKILGNY</sequence>
<evidence type="ECO:0000259" key="21">
    <source>
        <dbReference type="PROSITE" id="PS51171"/>
    </source>
</evidence>
<dbReference type="InterPro" id="IPR030934">
    <property type="entry name" value="Intein_C"/>
</dbReference>
<dbReference type="SUPFAM" id="SSF55021">
    <property type="entry name" value="ACT-like"/>
    <property type="match status" value="1"/>
</dbReference>
<evidence type="ECO:0000259" key="22">
    <source>
        <dbReference type="PROSITE" id="PS51671"/>
    </source>
</evidence>
<dbReference type="GO" id="GO:0005737">
    <property type="term" value="C:cytoplasm"/>
    <property type="evidence" value="ECO:0007669"/>
    <property type="project" value="UniProtKB-SubCell"/>
</dbReference>
<dbReference type="SUPFAM" id="SSF48600">
    <property type="entry name" value="Chorismate mutase II"/>
    <property type="match status" value="1"/>
</dbReference>
<keyword evidence="9" id="KW-0963">Cytoplasm</keyword>
<evidence type="ECO:0000256" key="5">
    <source>
        <dbReference type="ARBA" id="ARBA00004817"/>
    </source>
</evidence>
<keyword evidence="13 23" id="KW-0413">Isomerase</keyword>
<comment type="pathway">
    <text evidence="5">Metabolic intermediate biosynthesis; prephenate biosynthesis; prephenate from chorismate: step 1/1.</text>
</comment>
<dbReference type="InterPro" id="IPR002701">
    <property type="entry name" value="CM_II_prokaryot"/>
</dbReference>
<dbReference type="PANTHER" id="PTHR21022:SF19">
    <property type="entry name" value="PREPHENATE DEHYDRATASE-RELATED"/>
    <property type="match status" value="1"/>
</dbReference>
<keyword evidence="12" id="KW-0584">Phenylalanine biosynthesis</keyword>
<dbReference type="Proteomes" id="UP000286186">
    <property type="component" value="Unassembled WGS sequence"/>
</dbReference>
<comment type="function">
    <text evidence="2">Catalyzes the Claisen rearrangement of chorismate to prephenate and the decarboxylation/dehydration of prephenate to phenylpyruvate.</text>
</comment>
<name>A0A413R8Q7_9FIRM</name>
<dbReference type="Proteomes" id="UP000284779">
    <property type="component" value="Unassembled WGS sequence"/>
</dbReference>
<dbReference type="PANTHER" id="PTHR21022">
    <property type="entry name" value="PREPHENATE DEHYDRATASE P PROTEIN"/>
    <property type="match status" value="1"/>
</dbReference>
<dbReference type="RefSeq" id="WP_117901119.1">
    <property type="nucleotide sequence ID" value="NZ_CATWJF010000013.1"/>
</dbReference>
<gene>
    <name evidence="25" type="ORF">DW652_10285</name>
    <name evidence="24" type="ORF">DW929_11605</name>
    <name evidence="23" type="ORF">DW944_06050</name>
</gene>
<evidence type="ECO:0000256" key="11">
    <source>
        <dbReference type="ARBA" id="ARBA00023141"/>
    </source>
</evidence>
<dbReference type="InterPro" id="IPR045865">
    <property type="entry name" value="ACT-like_dom_sf"/>
</dbReference>
<evidence type="ECO:0000256" key="14">
    <source>
        <dbReference type="ARBA" id="ARBA00023239"/>
    </source>
</evidence>